<dbReference type="EMBL" id="JABEMA010000004">
    <property type="protein sequence ID" value="NNH21656.1"/>
    <property type="molecule type" value="Genomic_DNA"/>
</dbReference>
<dbReference type="Gene3D" id="3.30.1330.70">
    <property type="entry name" value="Holliday junction resolvase RusA"/>
    <property type="match status" value="1"/>
</dbReference>
<keyword evidence="2" id="KW-1185">Reference proteome</keyword>
<gene>
    <name evidence="1" type="ORF">HLB09_00855</name>
</gene>
<dbReference type="RefSeq" id="WP_171201524.1">
    <property type="nucleotide sequence ID" value="NZ_BAAANP010000006.1"/>
</dbReference>
<dbReference type="GO" id="GO:0000287">
    <property type="term" value="F:magnesium ion binding"/>
    <property type="evidence" value="ECO:0007669"/>
    <property type="project" value="InterPro"/>
</dbReference>
<evidence type="ECO:0000313" key="1">
    <source>
        <dbReference type="EMBL" id="NNH21656.1"/>
    </source>
</evidence>
<dbReference type="Proteomes" id="UP000555552">
    <property type="component" value="Unassembled WGS sequence"/>
</dbReference>
<dbReference type="SUPFAM" id="SSF103084">
    <property type="entry name" value="Holliday junction resolvase RusA"/>
    <property type="match status" value="1"/>
</dbReference>
<accession>A0A849BQ31</accession>
<sequence>MTGQALSVAQEALLLTHQPPAEAADADRWLLRVECGVQDPASWLSANDRRNRHAQNRLTQNWRAAAGWAVRGRLRSVRLQRAHIVAVLHHGDGQRRDTANYAPTVKAVVDGLVDGGLLPDDDRRHLEGPDLRVGSPTGWARHAVMDPPMAAVTLLVTDLGEALPGPPARRRRPR</sequence>
<comment type="caution">
    <text evidence="1">The sequence shown here is derived from an EMBL/GenBank/DDBJ whole genome shotgun (WGS) entry which is preliminary data.</text>
</comment>
<protein>
    <submittedName>
        <fullName evidence="1">Uncharacterized protein</fullName>
    </submittedName>
</protein>
<proteinExistence type="predicted"/>
<dbReference type="AlphaFoldDB" id="A0A849BQ31"/>
<organism evidence="1 2">
    <name type="scientific">Pseudokineococcus marinus</name>
    <dbReference type="NCBI Taxonomy" id="351215"/>
    <lineage>
        <taxon>Bacteria</taxon>
        <taxon>Bacillati</taxon>
        <taxon>Actinomycetota</taxon>
        <taxon>Actinomycetes</taxon>
        <taxon>Kineosporiales</taxon>
        <taxon>Kineosporiaceae</taxon>
        <taxon>Pseudokineococcus</taxon>
    </lineage>
</organism>
<name>A0A849BQ31_9ACTN</name>
<dbReference type="GO" id="GO:0006281">
    <property type="term" value="P:DNA repair"/>
    <property type="evidence" value="ECO:0007669"/>
    <property type="project" value="InterPro"/>
</dbReference>
<evidence type="ECO:0000313" key="2">
    <source>
        <dbReference type="Proteomes" id="UP000555552"/>
    </source>
</evidence>
<dbReference type="GO" id="GO:0006310">
    <property type="term" value="P:DNA recombination"/>
    <property type="evidence" value="ECO:0007669"/>
    <property type="project" value="InterPro"/>
</dbReference>
<dbReference type="InterPro" id="IPR036614">
    <property type="entry name" value="RusA-like_sf"/>
</dbReference>
<reference evidence="1 2" key="1">
    <citation type="submission" date="2020-05" db="EMBL/GenBank/DDBJ databases">
        <title>MicrobeNet Type strains.</title>
        <authorList>
            <person name="Nicholson A.C."/>
        </authorList>
    </citation>
    <scope>NUCLEOTIDE SEQUENCE [LARGE SCALE GENOMIC DNA]</scope>
    <source>
        <strain evidence="1 2">JCM 14547</strain>
    </source>
</reference>